<dbReference type="Gene3D" id="3.40.50.300">
    <property type="entry name" value="P-loop containing nucleotide triphosphate hydrolases"/>
    <property type="match status" value="2"/>
</dbReference>
<name>A0A5B8MXL3_9CHLO</name>
<dbReference type="EMBL" id="CP031048">
    <property type="protein sequence ID" value="QDZ25091.1"/>
    <property type="molecule type" value="Genomic_DNA"/>
</dbReference>
<dbReference type="STRING" id="1764295.A0A5B8MXL3"/>
<feature type="region of interest" description="Disordered" evidence="1">
    <location>
        <begin position="400"/>
        <end position="438"/>
    </location>
</feature>
<evidence type="ECO:0000313" key="3">
    <source>
        <dbReference type="EMBL" id="QDZ25091.1"/>
    </source>
</evidence>
<evidence type="ECO:0000256" key="2">
    <source>
        <dbReference type="SAM" id="Phobius"/>
    </source>
</evidence>
<reference evidence="3 4" key="1">
    <citation type="submission" date="2018-07" db="EMBL/GenBank/DDBJ databases">
        <title>The complete nuclear genome of the prasinophyte Chloropicon primus (CCMP1205).</title>
        <authorList>
            <person name="Pombert J.-F."/>
            <person name="Otis C."/>
            <person name="Turmel M."/>
            <person name="Lemieux C."/>
        </authorList>
    </citation>
    <scope>NUCLEOTIDE SEQUENCE [LARGE SCALE GENOMIC DNA]</scope>
    <source>
        <strain evidence="3 4">CCMP1205</strain>
    </source>
</reference>
<protein>
    <recommendedName>
        <fullName evidence="5">Sulfotransferase domain-containing protein</fullName>
    </recommendedName>
</protein>
<dbReference type="InterPro" id="IPR053259">
    <property type="entry name" value="Golvesin-related_Golgi"/>
</dbReference>
<proteinExistence type="predicted"/>
<dbReference type="InterPro" id="IPR027417">
    <property type="entry name" value="P-loop_NTPase"/>
</dbReference>
<keyword evidence="2" id="KW-1133">Transmembrane helix</keyword>
<feature type="compositionally biased region" description="Low complexity" evidence="1">
    <location>
        <begin position="420"/>
        <end position="430"/>
    </location>
</feature>
<sequence>MSGVGSGSLMMRAQDRMKGTHAGIGVVAMVTVFLLVVSTMSFEGQRGHGQQQVGLDEALMFEEEGGRHVVRAQSRAGDRPPPDLGSLRASAPAMNVSASADETDTYHTYDKVLSSLRGAGPEGGHKNFLIFFSGHQGSSWLADMVGSMPDVFVPGFEPLEVQNATASEKMEFIRRTFELPSTVEEYNTWIGELVTLSDAAGIRLGYDDLPTFEEVLQKRASGFKIRPYVGKRTGFRDLNLLWLKDTLEKYDVSIVLTTRQNTLKTAVSWYRAREKGLNQFHLTQSADFDADQRIEFDMGKFQRWLGFVEQSDRELRDSIAFFQRPTFTVDYEQLRLDPITTVQQVAQFLQVGDQQAPISARFRKTGSDSLRKMISNFEEFCNHFWQSPYQGMLGVESCEPLQSRDARSSPAGDAVPPPSSTAGAGASNSSHQGMANLVTYPNGTNSKDCFASGWSEKSDCSDLLYQSKLRAVLRARSRQAPVFFKHIHKAGGTMLCSVASSNVFTETRSLPNVDTWGTDCVPYEAFLSRPSPSLLANSLLKFQTVDADELTSHQGWLGGACFFGHLTPSAQHALPRAFPNLGFVASEGPMPDEFVLNLDYPLIVMMRDPYDRIVSAHKWWQFMTERFPGSLGSICSTYSAPTNSTLSVWIDYYPDNWVTRSLLGQRKLHNYHKPLTLEDLERAKNRLEAFAAVLVLEEYDLSLKVVEELFGWSNRGTRTEVNVSPGGRSDSNRELDDLTRQKVASTIQLDLQLYQHAHDLFWKQASQLGYGKSRRATA</sequence>
<dbReference type="AlphaFoldDB" id="A0A5B8MXL3"/>
<dbReference type="PANTHER" id="PTHR32301">
    <property type="entry name" value="COUNTIN RECEPTOR CNR3-RELATED"/>
    <property type="match status" value="1"/>
</dbReference>
<dbReference type="OrthoDB" id="510107at2759"/>
<keyword evidence="4" id="KW-1185">Reference proteome</keyword>
<keyword evidence="2" id="KW-0812">Transmembrane</keyword>
<dbReference type="PANTHER" id="PTHR32301:SF6">
    <property type="entry name" value="GOLVESIN-RELATED"/>
    <property type="match status" value="1"/>
</dbReference>
<dbReference type="SUPFAM" id="SSF52540">
    <property type="entry name" value="P-loop containing nucleoside triphosphate hydrolases"/>
    <property type="match status" value="2"/>
</dbReference>
<gene>
    <name evidence="3" type="ORF">A3770_15p76090</name>
</gene>
<evidence type="ECO:0000313" key="4">
    <source>
        <dbReference type="Proteomes" id="UP000316726"/>
    </source>
</evidence>
<dbReference type="Proteomes" id="UP000316726">
    <property type="component" value="Chromosome 15"/>
</dbReference>
<accession>A0A5B8MXL3</accession>
<evidence type="ECO:0008006" key="5">
    <source>
        <dbReference type="Google" id="ProtNLM"/>
    </source>
</evidence>
<organism evidence="3 4">
    <name type="scientific">Chloropicon primus</name>
    <dbReference type="NCBI Taxonomy" id="1764295"/>
    <lineage>
        <taxon>Eukaryota</taxon>
        <taxon>Viridiplantae</taxon>
        <taxon>Chlorophyta</taxon>
        <taxon>Chloropicophyceae</taxon>
        <taxon>Chloropicales</taxon>
        <taxon>Chloropicaceae</taxon>
        <taxon>Chloropicon</taxon>
    </lineage>
</organism>
<feature type="transmembrane region" description="Helical" evidence="2">
    <location>
        <begin position="21"/>
        <end position="42"/>
    </location>
</feature>
<keyword evidence="2" id="KW-0472">Membrane</keyword>
<evidence type="ECO:0000256" key="1">
    <source>
        <dbReference type="SAM" id="MobiDB-lite"/>
    </source>
</evidence>